<dbReference type="CDD" id="cd00118">
    <property type="entry name" value="LysM"/>
    <property type="match status" value="1"/>
</dbReference>
<reference evidence="3" key="1">
    <citation type="submission" date="2020-05" db="EMBL/GenBank/DDBJ databases">
        <authorList>
            <person name="Chiriac C."/>
            <person name="Salcher M."/>
            <person name="Ghai R."/>
            <person name="Kavagutti S V."/>
        </authorList>
    </citation>
    <scope>NUCLEOTIDE SEQUENCE</scope>
</reference>
<evidence type="ECO:0000259" key="1">
    <source>
        <dbReference type="PROSITE" id="PS51782"/>
    </source>
</evidence>
<dbReference type="EMBL" id="CAFBIY010000037">
    <property type="protein sequence ID" value="CAB4849348.1"/>
    <property type="molecule type" value="Genomic_DNA"/>
</dbReference>
<dbReference type="PANTHER" id="PTHR33734:SF22">
    <property type="entry name" value="MEMBRANE-BOUND LYTIC MUREIN TRANSGLYCOSYLASE D"/>
    <property type="match status" value="1"/>
</dbReference>
<dbReference type="SUPFAM" id="SSF54106">
    <property type="entry name" value="LysM domain"/>
    <property type="match status" value="1"/>
</dbReference>
<dbReference type="PROSITE" id="PS51782">
    <property type="entry name" value="LYSM"/>
    <property type="match status" value="2"/>
</dbReference>
<dbReference type="PROSITE" id="PS51257">
    <property type="entry name" value="PROKAR_LIPOPROTEIN"/>
    <property type="match status" value="1"/>
</dbReference>
<feature type="domain" description="LysM" evidence="1">
    <location>
        <begin position="72"/>
        <end position="119"/>
    </location>
</feature>
<dbReference type="EMBL" id="CAFBMT010000001">
    <property type="protein sequence ID" value="CAB4909205.1"/>
    <property type="molecule type" value="Genomic_DNA"/>
</dbReference>
<dbReference type="Gene3D" id="3.10.350.10">
    <property type="entry name" value="LysM domain"/>
    <property type="match status" value="2"/>
</dbReference>
<feature type="domain" description="LysM" evidence="1">
    <location>
        <begin position="146"/>
        <end position="191"/>
    </location>
</feature>
<dbReference type="AlphaFoldDB" id="A0A6J6TGE8"/>
<evidence type="ECO:0000313" key="6">
    <source>
        <dbReference type="EMBL" id="CAB4909205.1"/>
    </source>
</evidence>
<evidence type="ECO:0000313" key="5">
    <source>
        <dbReference type="EMBL" id="CAB4849348.1"/>
    </source>
</evidence>
<accession>A0A6J6TGE8</accession>
<proteinExistence type="predicted"/>
<evidence type="ECO:0000313" key="3">
    <source>
        <dbReference type="EMBL" id="CAB4745895.1"/>
    </source>
</evidence>
<evidence type="ECO:0000313" key="4">
    <source>
        <dbReference type="EMBL" id="CAB4831538.1"/>
    </source>
</evidence>
<dbReference type="PANTHER" id="PTHR33734">
    <property type="entry name" value="LYSM DOMAIN-CONTAINING GPI-ANCHORED PROTEIN 2"/>
    <property type="match status" value="1"/>
</dbReference>
<evidence type="ECO:0000313" key="7">
    <source>
        <dbReference type="EMBL" id="CAB4983058.1"/>
    </source>
</evidence>
<sequence>MQMKWLAPAILAVSVLGAGGVLAACGDSSTASSTTVVMMGATNYQTLPVTQSTLPPATTLPPMPGQITSDEQSYTVQPNDYMGLIASMYSVSIAQLATANGWPDAGATHKLYAGDVIKIPAGAIVPIPTSSTEATAAPTTAPCIKGTHTIVSGETPGLVAKQYGVTLQQLGLVNLHTKGYRSFIVGVKINIPCK</sequence>
<evidence type="ECO:0000313" key="2">
    <source>
        <dbReference type="EMBL" id="CAB4365817.1"/>
    </source>
</evidence>
<dbReference type="EMBL" id="CAESGF010000051">
    <property type="protein sequence ID" value="CAB4365817.1"/>
    <property type="molecule type" value="Genomic_DNA"/>
</dbReference>
<dbReference type="Pfam" id="PF01476">
    <property type="entry name" value="LysM"/>
    <property type="match status" value="2"/>
</dbReference>
<dbReference type="SMART" id="SM00257">
    <property type="entry name" value="LysM"/>
    <property type="match status" value="2"/>
</dbReference>
<dbReference type="EMBL" id="CAFBOL010000017">
    <property type="protein sequence ID" value="CAB4983058.1"/>
    <property type="molecule type" value="Genomic_DNA"/>
</dbReference>
<dbReference type="InterPro" id="IPR036779">
    <property type="entry name" value="LysM_dom_sf"/>
</dbReference>
<dbReference type="EMBL" id="CAEZYF010000033">
    <property type="protein sequence ID" value="CAB4745895.1"/>
    <property type="molecule type" value="Genomic_DNA"/>
</dbReference>
<gene>
    <name evidence="3" type="ORF">UFOPK2656_03224</name>
    <name evidence="4" type="ORF">UFOPK3099_02139</name>
    <name evidence="5" type="ORF">UFOPK3267_00903</name>
    <name evidence="6" type="ORF">UFOPK3651_00038</name>
    <name evidence="7" type="ORF">UFOPK3931_00927</name>
    <name evidence="2" type="ORF">UFOPK4189_03560</name>
</gene>
<dbReference type="InterPro" id="IPR018392">
    <property type="entry name" value="LysM"/>
</dbReference>
<organism evidence="3">
    <name type="scientific">freshwater metagenome</name>
    <dbReference type="NCBI Taxonomy" id="449393"/>
    <lineage>
        <taxon>unclassified sequences</taxon>
        <taxon>metagenomes</taxon>
        <taxon>ecological metagenomes</taxon>
    </lineage>
</organism>
<dbReference type="EMBL" id="CAFAAV010000194">
    <property type="protein sequence ID" value="CAB4831538.1"/>
    <property type="molecule type" value="Genomic_DNA"/>
</dbReference>
<protein>
    <submittedName>
        <fullName evidence="3">Unannotated protein</fullName>
    </submittedName>
</protein>
<name>A0A6J6TGE8_9ZZZZ</name>